<reference evidence="1 2" key="1">
    <citation type="journal article" date="2024" name="Ann. Entomol. Soc. Am.">
        <title>Genomic analyses of the southern and eastern yellowjacket wasps (Hymenoptera: Vespidae) reveal evolutionary signatures of social life.</title>
        <authorList>
            <person name="Catto M.A."/>
            <person name="Caine P.B."/>
            <person name="Orr S.E."/>
            <person name="Hunt B.G."/>
            <person name="Goodisman M.A.D."/>
        </authorList>
    </citation>
    <scope>NUCLEOTIDE SEQUENCE [LARGE SCALE GENOMIC DNA]</scope>
    <source>
        <strain evidence="1">232</strain>
        <tissue evidence="1">Head and thorax</tissue>
    </source>
</reference>
<accession>A0ABD2B0K7</accession>
<organism evidence="1 2">
    <name type="scientific">Vespula maculifrons</name>
    <name type="common">Eastern yellow jacket</name>
    <name type="synonym">Wasp</name>
    <dbReference type="NCBI Taxonomy" id="7453"/>
    <lineage>
        <taxon>Eukaryota</taxon>
        <taxon>Metazoa</taxon>
        <taxon>Ecdysozoa</taxon>
        <taxon>Arthropoda</taxon>
        <taxon>Hexapoda</taxon>
        <taxon>Insecta</taxon>
        <taxon>Pterygota</taxon>
        <taxon>Neoptera</taxon>
        <taxon>Endopterygota</taxon>
        <taxon>Hymenoptera</taxon>
        <taxon>Apocrita</taxon>
        <taxon>Aculeata</taxon>
        <taxon>Vespoidea</taxon>
        <taxon>Vespidae</taxon>
        <taxon>Vespinae</taxon>
        <taxon>Vespula</taxon>
    </lineage>
</organism>
<keyword evidence="2" id="KW-1185">Reference proteome</keyword>
<dbReference type="Proteomes" id="UP001607303">
    <property type="component" value="Unassembled WGS sequence"/>
</dbReference>
<proteinExistence type="predicted"/>
<protein>
    <submittedName>
        <fullName evidence="1">Uncharacterized protein</fullName>
    </submittedName>
</protein>
<name>A0ABD2B0K7_VESMC</name>
<dbReference type="AlphaFoldDB" id="A0ABD2B0K7"/>
<gene>
    <name evidence="1" type="ORF">V1477_017735</name>
</gene>
<evidence type="ECO:0000313" key="1">
    <source>
        <dbReference type="EMBL" id="KAL2726394.1"/>
    </source>
</evidence>
<evidence type="ECO:0000313" key="2">
    <source>
        <dbReference type="Proteomes" id="UP001607303"/>
    </source>
</evidence>
<comment type="caution">
    <text evidence="1">The sequence shown here is derived from an EMBL/GenBank/DDBJ whole genome shotgun (WGS) entry which is preliminary data.</text>
</comment>
<sequence>MLFSLQKSCLQINNFQEQFSHKSLHKVTVTKQVGVIDYNVNTAVDKTDMGLKSIKYTRVQKGIKNMAIRNSNYLYKISTGKKLTFVNY</sequence>
<dbReference type="EMBL" id="JAYRBN010000106">
    <property type="protein sequence ID" value="KAL2726394.1"/>
    <property type="molecule type" value="Genomic_DNA"/>
</dbReference>